<evidence type="ECO:0000259" key="1">
    <source>
        <dbReference type="Pfam" id="PF06114"/>
    </source>
</evidence>
<accession>A0ABQ3GR80</accession>
<dbReference type="PANTHER" id="PTHR43236:SF2">
    <property type="entry name" value="BLL0069 PROTEIN"/>
    <property type="match status" value="1"/>
</dbReference>
<feature type="domain" description="IrrE N-terminal-like" evidence="1">
    <location>
        <begin position="279"/>
        <end position="403"/>
    </location>
</feature>
<sequence>MNTTKKGDDFEEVIYELFLKEIKDNKTIINPNAHIKTFRKKRYYSRYREKDIEFDIAIEVYQDVGLPNMSNLLLIECKDYKGAVGVDQLGKFLDDIRDISEGELTYKIRPIMAISSNLAEGAFNKAKNRGVGLVKLNSERKLTHILNRKYRYQDFDSKYDMESIFVKGELPKSSNLSYMMYAQNQWFFGIEDYIKFLMGQPFNNSNQKVAFIPKEGLEDLAGSLLMEINYSDGLVNLDEILLLDALSHITILKDATDHNHQLLGKIDFIQQEIYLYKQSDDNLHRDGFTLAHELSHILLDHGRYLMKDVLLTEDLNGEGENKSEFISKLEFQANYLASCILMPKTSFLEHFLEIYTRLGLKPRGKVFLYNDKQEYNKIMVNNVLVGLSRYFNVSKKAVEIRLKDLGILFDDSNFTK</sequence>
<proteinExistence type="predicted"/>
<comment type="caution">
    <text evidence="2">The sequence shown here is derived from an EMBL/GenBank/DDBJ whole genome shotgun (WGS) entry which is preliminary data.</text>
</comment>
<dbReference type="InterPro" id="IPR010359">
    <property type="entry name" value="IrrE_HExxH"/>
</dbReference>
<evidence type="ECO:0000313" key="2">
    <source>
        <dbReference type="EMBL" id="GHD31587.1"/>
    </source>
</evidence>
<organism evidence="2 3">
    <name type="scientific">Psychrobacter glaciei</name>
    <dbReference type="NCBI Taxonomy" id="619771"/>
    <lineage>
        <taxon>Bacteria</taxon>
        <taxon>Pseudomonadati</taxon>
        <taxon>Pseudomonadota</taxon>
        <taxon>Gammaproteobacteria</taxon>
        <taxon>Moraxellales</taxon>
        <taxon>Moraxellaceae</taxon>
        <taxon>Psychrobacter</taxon>
    </lineage>
</organism>
<protein>
    <submittedName>
        <fullName evidence="2">Peptidase</fullName>
    </submittedName>
</protein>
<evidence type="ECO:0000313" key="3">
    <source>
        <dbReference type="Proteomes" id="UP000610203"/>
    </source>
</evidence>
<reference evidence="3" key="1">
    <citation type="journal article" date="2019" name="Int. J. Syst. Evol. Microbiol.">
        <title>The Global Catalogue of Microorganisms (GCM) 10K type strain sequencing project: providing services to taxonomists for standard genome sequencing and annotation.</title>
        <authorList>
            <consortium name="The Broad Institute Genomics Platform"/>
            <consortium name="The Broad Institute Genome Sequencing Center for Infectious Disease"/>
            <person name="Wu L."/>
            <person name="Ma J."/>
        </authorList>
    </citation>
    <scope>NUCLEOTIDE SEQUENCE [LARGE SCALE GENOMIC DNA]</scope>
    <source>
        <strain evidence="3">KCTC 42280</strain>
    </source>
</reference>
<dbReference type="RefSeq" id="WP_189583673.1">
    <property type="nucleotide sequence ID" value="NZ_BMZR01000002.1"/>
</dbReference>
<dbReference type="EMBL" id="BMZR01000002">
    <property type="protein sequence ID" value="GHD31587.1"/>
    <property type="molecule type" value="Genomic_DNA"/>
</dbReference>
<name>A0ABQ3GR80_9GAMM</name>
<dbReference type="InterPro" id="IPR052345">
    <property type="entry name" value="Rad_response_metalloprotease"/>
</dbReference>
<gene>
    <name evidence="2" type="ORF">GCM10016272_13820</name>
</gene>
<dbReference type="Pfam" id="PF06114">
    <property type="entry name" value="Peptidase_M78"/>
    <property type="match status" value="1"/>
</dbReference>
<keyword evidence="3" id="KW-1185">Reference proteome</keyword>
<dbReference type="PANTHER" id="PTHR43236">
    <property type="entry name" value="ANTITOXIN HIGA1"/>
    <property type="match status" value="1"/>
</dbReference>
<dbReference type="Proteomes" id="UP000610203">
    <property type="component" value="Unassembled WGS sequence"/>
</dbReference>
<dbReference type="Gene3D" id="1.10.10.2910">
    <property type="match status" value="1"/>
</dbReference>